<evidence type="ECO:0000313" key="11">
    <source>
        <dbReference type="EMBL" id="MCI2260889.1"/>
    </source>
</evidence>
<evidence type="ECO:0000256" key="6">
    <source>
        <dbReference type="ARBA" id="ARBA00022692"/>
    </source>
</evidence>
<gene>
    <name evidence="11" type="ORF">L3V74_04990</name>
    <name evidence="12" type="ORF">Q7W82_13955</name>
</gene>
<keyword evidence="7" id="KW-0653">Protein transport</keyword>
<dbReference type="PROSITE" id="PS52015">
    <property type="entry name" value="TONB_CTD"/>
    <property type="match status" value="1"/>
</dbReference>
<comment type="similarity">
    <text evidence="2">Belongs to the TonB family.</text>
</comment>
<dbReference type="Pfam" id="PF03544">
    <property type="entry name" value="TonB_C"/>
    <property type="match status" value="1"/>
</dbReference>
<evidence type="ECO:0000259" key="10">
    <source>
        <dbReference type="PROSITE" id="PS52015"/>
    </source>
</evidence>
<protein>
    <submittedName>
        <fullName evidence="12">Energy transducer TonB</fullName>
    </submittedName>
</protein>
<keyword evidence="6" id="KW-0812">Transmembrane</keyword>
<dbReference type="NCBIfam" id="TIGR01352">
    <property type="entry name" value="tonB_Cterm"/>
    <property type="match status" value="1"/>
</dbReference>
<dbReference type="PANTHER" id="PTHR33446:SF2">
    <property type="entry name" value="PROTEIN TONB"/>
    <property type="match status" value="1"/>
</dbReference>
<keyword evidence="13" id="KW-1185">Reference proteome</keyword>
<evidence type="ECO:0000256" key="4">
    <source>
        <dbReference type="ARBA" id="ARBA00022475"/>
    </source>
</evidence>
<organism evidence="12">
    <name type="scientific">Xanthomonas indica</name>
    <dbReference type="NCBI Taxonomy" id="2912242"/>
    <lineage>
        <taxon>Bacteria</taxon>
        <taxon>Pseudomonadati</taxon>
        <taxon>Pseudomonadota</taxon>
        <taxon>Gammaproteobacteria</taxon>
        <taxon>Lysobacterales</taxon>
        <taxon>Lysobacteraceae</taxon>
        <taxon>Xanthomonas</taxon>
    </lineage>
</organism>
<keyword evidence="9" id="KW-0472">Membrane</keyword>
<reference evidence="12" key="3">
    <citation type="submission" date="2023-08" db="EMBL/GenBank/DDBJ databases">
        <title>Complete genome sequence of Xanthomonas indica.</title>
        <authorList>
            <person name="Patil P.B."/>
            <person name="Rana R."/>
        </authorList>
    </citation>
    <scope>NUCLEOTIDE SEQUENCE</scope>
    <source>
        <strain evidence="12">PPL560</strain>
    </source>
</reference>
<evidence type="ECO:0000256" key="9">
    <source>
        <dbReference type="ARBA" id="ARBA00023136"/>
    </source>
</evidence>
<proteinExistence type="inferred from homology"/>
<dbReference type="GO" id="GO:0055085">
    <property type="term" value="P:transmembrane transport"/>
    <property type="evidence" value="ECO:0007669"/>
    <property type="project" value="InterPro"/>
</dbReference>
<keyword evidence="3" id="KW-0813">Transport</keyword>
<dbReference type="RefSeq" id="WP_242159004.1">
    <property type="nucleotide sequence ID" value="NZ_CP131914.1"/>
</dbReference>
<feature type="domain" description="TonB C-terminal" evidence="10">
    <location>
        <begin position="37"/>
        <end position="133"/>
    </location>
</feature>
<evidence type="ECO:0000256" key="5">
    <source>
        <dbReference type="ARBA" id="ARBA00022519"/>
    </source>
</evidence>
<dbReference type="AlphaFoldDB" id="A0AAU8I2G0"/>
<keyword evidence="4" id="KW-1003">Cell membrane</keyword>
<dbReference type="EMBL" id="JAKJPQ010000003">
    <property type="protein sequence ID" value="MCI2260889.1"/>
    <property type="molecule type" value="Genomic_DNA"/>
</dbReference>
<dbReference type="Proteomes" id="UP001430647">
    <property type="component" value="Unassembled WGS sequence"/>
</dbReference>
<evidence type="ECO:0000256" key="1">
    <source>
        <dbReference type="ARBA" id="ARBA00004383"/>
    </source>
</evidence>
<keyword evidence="8" id="KW-1133">Transmembrane helix</keyword>
<keyword evidence="5" id="KW-0997">Cell inner membrane</keyword>
<dbReference type="GO" id="GO:0031992">
    <property type="term" value="F:energy transducer activity"/>
    <property type="evidence" value="ECO:0007669"/>
    <property type="project" value="TreeGrafter"/>
</dbReference>
<evidence type="ECO:0000313" key="12">
    <source>
        <dbReference type="EMBL" id="XCI79377.1"/>
    </source>
</evidence>
<dbReference type="PANTHER" id="PTHR33446">
    <property type="entry name" value="PROTEIN TONB-RELATED"/>
    <property type="match status" value="1"/>
</dbReference>
<dbReference type="KEGG" id="xin:Q7W82_13955"/>
<dbReference type="EMBL" id="CP131914">
    <property type="protein sequence ID" value="XCI79377.1"/>
    <property type="molecule type" value="Genomic_DNA"/>
</dbReference>
<sequence>MTATDAVRRLVPLACLSAVLLSACGQSQQSQQQTVAQPPTEVAAVKTPPPDYPIDVACAGLGGTVVLKVVVGVQGKPTEVAVVTGSGQAKLDASAQDAVRGWTFKPATRNGQAVPWTIQVPVNFNPPQPRPDRCFALDAQAHKAG</sequence>
<evidence type="ECO:0000256" key="2">
    <source>
        <dbReference type="ARBA" id="ARBA00006555"/>
    </source>
</evidence>
<evidence type="ECO:0000313" key="13">
    <source>
        <dbReference type="Proteomes" id="UP001430647"/>
    </source>
</evidence>
<dbReference type="InterPro" id="IPR051045">
    <property type="entry name" value="TonB-dependent_transducer"/>
</dbReference>
<evidence type="ECO:0000256" key="8">
    <source>
        <dbReference type="ARBA" id="ARBA00022989"/>
    </source>
</evidence>
<comment type="subcellular location">
    <subcellularLocation>
        <location evidence="1">Cell inner membrane</location>
        <topology evidence="1">Single-pass membrane protein</topology>
        <orientation evidence="1">Periplasmic side</orientation>
    </subcellularLocation>
</comment>
<reference evidence="11" key="2">
    <citation type="submission" date="2022-01" db="EMBL/GenBank/DDBJ databases">
        <authorList>
            <person name="Rana R."/>
            <person name="Patil P.B."/>
        </authorList>
    </citation>
    <scope>NUCLEOTIDE SEQUENCE</scope>
    <source>
        <strain evidence="11">PPL560</strain>
    </source>
</reference>
<dbReference type="InterPro" id="IPR006260">
    <property type="entry name" value="TonB/TolA_C"/>
</dbReference>
<evidence type="ECO:0000256" key="7">
    <source>
        <dbReference type="ARBA" id="ARBA00022927"/>
    </source>
</evidence>
<dbReference type="InterPro" id="IPR037682">
    <property type="entry name" value="TonB_C"/>
</dbReference>
<dbReference type="GO" id="GO:0098797">
    <property type="term" value="C:plasma membrane protein complex"/>
    <property type="evidence" value="ECO:0007669"/>
    <property type="project" value="TreeGrafter"/>
</dbReference>
<reference evidence="11 13" key="1">
    <citation type="journal article" date="2022" name="Curr. Microbiol.">
        <title>Xanthomonas indica sp. nov., a Novel Member of Non-Pathogenic Xanthomonas Community from Healthy Rice Seeds.</title>
        <authorList>
            <person name="Rana R."/>
            <person name="Madhavan V.N."/>
            <person name="Saroha T."/>
            <person name="Bansal K."/>
            <person name="Kaur A."/>
            <person name="Sonti R.V."/>
            <person name="Patel H.K."/>
            <person name="Patil P.B."/>
        </authorList>
    </citation>
    <scope>NUCLEOTIDE SEQUENCE [LARGE SCALE GENOMIC DNA]</scope>
    <source>
        <strain evidence="11 13">PPL560</strain>
    </source>
</reference>
<evidence type="ECO:0000256" key="3">
    <source>
        <dbReference type="ARBA" id="ARBA00022448"/>
    </source>
</evidence>
<name>A0AAU8I2G0_9XANT</name>
<dbReference type="GO" id="GO:0015031">
    <property type="term" value="P:protein transport"/>
    <property type="evidence" value="ECO:0007669"/>
    <property type="project" value="UniProtKB-KW"/>
</dbReference>
<accession>A0AAU8I2G0</accession>